<reference evidence="1 2" key="1">
    <citation type="submission" date="2024-02" db="EMBL/GenBank/DDBJ databases">
        <authorList>
            <person name="Chen Y."/>
            <person name="Shah S."/>
            <person name="Dougan E. K."/>
            <person name="Thang M."/>
            <person name="Chan C."/>
        </authorList>
    </citation>
    <scope>NUCLEOTIDE SEQUENCE [LARGE SCALE GENOMIC DNA]</scope>
</reference>
<dbReference type="Gene3D" id="1.25.10.10">
    <property type="entry name" value="Leucine-rich Repeat Variant"/>
    <property type="match status" value="1"/>
</dbReference>
<comment type="caution">
    <text evidence="1">The sequence shown here is derived from an EMBL/GenBank/DDBJ whole genome shotgun (WGS) entry which is preliminary data.</text>
</comment>
<evidence type="ECO:0000313" key="2">
    <source>
        <dbReference type="Proteomes" id="UP001642464"/>
    </source>
</evidence>
<organism evidence="1 2">
    <name type="scientific">Durusdinium trenchii</name>
    <dbReference type="NCBI Taxonomy" id="1381693"/>
    <lineage>
        <taxon>Eukaryota</taxon>
        <taxon>Sar</taxon>
        <taxon>Alveolata</taxon>
        <taxon>Dinophyceae</taxon>
        <taxon>Suessiales</taxon>
        <taxon>Symbiodiniaceae</taxon>
        <taxon>Durusdinium</taxon>
    </lineage>
</organism>
<dbReference type="SUPFAM" id="SSF48371">
    <property type="entry name" value="ARM repeat"/>
    <property type="match status" value="1"/>
</dbReference>
<name>A0ABP0MPX1_9DINO</name>
<evidence type="ECO:0000313" key="1">
    <source>
        <dbReference type="EMBL" id="CAK9053532.1"/>
    </source>
</evidence>
<feature type="non-terminal residue" evidence="1">
    <location>
        <position position="1"/>
    </location>
</feature>
<dbReference type="InterPro" id="IPR011989">
    <property type="entry name" value="ARM-like"/>
</dbReference>
<dbReference type="Proteomes" id="UP001642464">
    <property type="component" value="Unassembled WGS sequence"/>
</dbReference>
<protein>
    <submittedName>
        <fullName evidence="1">Uncharacterized protein</fullName>
    </submittedName>
</protein>
<gene>
    <name evidence="1" type="ORF">SCF082_LOCUS29157</name>
</gene>
<dbReference type="InterPro" id="IPR008942">
    <property type="entry name" value="ENTH_VHS"/>
</dbReference>
<dbReference type="Gene3D" id="1.25.40.90">
    <property type="match status" value="1"/>
</dbReference>
<keyword evidence="2" id="KW-1185">Reference proteome</keyword>
<dbReference type="InterPro" id="IPR016024">
    <property type="entry name" value="ARM-type_fold"/>
</dbReference>
<dbReference type="EMBL" id="CAXAMM010023348">
    <property type="protein sequence ID" value="CAK9053532.1"/>
    <property type="molecule type" value="Genomic_DNA"/>
</dbReference>
<sequence>VEVRGFVQRLADISEDPVAVKENLLFVVDSIMRHAEKEDGHAVKKFERAISPHLYDLFKASILREDTRVQVATYLLKKLVPVWRENAWFSREMPSVVRMLVAALTPSKKVDAKPDTVEKEVPSYFPETEEYAPKRPVQSPTGGLQAPMTPWEPEFDPLRVQMPLEEIVSDAEYTPSIAPKLEVPKAGGASLPMAPSFPARHVRLGSALAAVVVMFGRSFVNLPQAGRSDSSLVQRHVDVPGVRLRGLVKKSPGPPKYHLPIGGPNITKTADLMEIRTSYAVEKVQRAEGEKEVLQRLASPDVELRRNASEELLQLQWSGSPGPRSSTMQQLLKAVLDKDHVVRHNVGFLLRRLCGKYRWHMDYWVSRLARRIEKGTKDRLTTQIYVMKALGHLGPYGSPYSKNLLPYFDHEEEYVRLVAVDTVGQLVGEIPRHKRSIVRLLREDPSQEVRKLCDAVLKQRGWQEPHWMKIQKPAWRERVIRSKANNNKGTTKGKKSVGKFGKIYWEKVGHKSRMK</sequence>
<proteinExistence type="predicted"/>
<accession>A0ABP0MPX1</accession>